<proteinExistence type="predicted"/>
<keyword evidence="4" id="KW-1185">Reference proteome</keyword>
<feature type="domain" description="Peptide N-acetyl-beta-D-glucosaminyl asparaginase amidase A N-terminal" evidence="2">
    <location>
        <begin position="101"/>
        <end position="387"/>
    </location>
</feature>
<reference evidence="4" key="1">
    <citation type="journal article" date="2021" name="Int. J. Syst. Evol. Microbiol.">
        <title>Actinocatenispora comari sp. nov., an endophytic actinomycete isolated from aerial parts of Comarum salesowianum.</title>
        <authorList>
            <person name="Oyunbileg N."/>
            <person name="Iizaka Y."/>
            <person name="Hamada M."/>
            <person name="Davaapurev B.O."/>
            <person name="Fukumoto A."/>
            <person name="Tsetseg B."/>
            <person name="Kato F."/>
            <person name="Tamura T."/>
            <person name="Batkhuu J."/>
            <person name="Anzai Y."/>
        </authorList>
    </citation>
    <scope>NUCLEOTIDE SEQUENCE [LARGE SCALE GENOMIC DNA]</scope>
    <source>
        <strain evidence="4">NUM-2625</strain>
    </source>
</reference>
<dbReference type="PANTHER" id="PTHR31104">
    <property type="entry name" value="PEPTIDE-N4-(N-ACETYL-BETA-GLUCOSAMINYL)ASPARAGINE AMIDASE A PROTEIN"/>
    <property type="match status" value="1"/>
</dbReference>
<accession>A0A8J4ENI0</accession>
<feature type="compositionally biased region" description="Polar residues" evidence="1">
    <location>
        <begin position="542"/>
        <end position="555"/>
    </location>
</feature>
<name>A0A8J4ENI0_9ACTN</name>
<dbReference type="AlphaFoldDB" id="A0A8J4ENI0"/>
<dbReference type="InterPro" id="IPR056948">
    <property type="entry name" value="PNGaseA_N"/>
</dbReference>
<evidence type="ECO:0000313" key="4">
    <source>
        <dbReference type="Proteomes" id="UP000614996"/>
    </source>
</evidence>
<feature type="region of interest" description="Disordered" evidence="1">
    <location>
        <begin position="44"/>
        <end position="66"/>
    </location>
</feature>
<dbReference type="Pfam" id="PF25156">
    <property type="entry name" value="PNGase_A_C"/>
    <property type="match status" value="1"/>
</dbReference>
<dbReference type="InterPro" id="IPR021102">
    <property type="entry name" value="PNGase_A"/>
</dbReference>
<evidence type="ECO:0000259" key="2">
    <source>
        <dbReference type="Pfam" id="PF12222"/>
    </source>
</evidence>
<feature type="compositionally biased region" description="Low complexity" evidence="1">
    <location>
        <begin position="44"/>
        <end position="59"/>
    </location>
</feature>
<dbReference type="Proteomes" id="UP000614996">
    <property type="component" value="Unassembled WGS sequence"/>
</dbReference>
<sequence length="584" mass="61280">MLRAVAAVGGVMSVLRRVVAVGALVGLLAGGGIAGVAQAAPGGGAAPAAGAPGGAAAPGYVEDGTDDPVVAAPPVSRPDSRHCTVTLAKDFDSNAADGSQQFYSGTLAPPAGCRGPWAKVVLDQTVTVSGRQYDRSGDLTIGGAEVWFGTTEEPSGAVPTTYHVATDVTRFAALLRQPQPFRGGIGNYVSDVYTGNYRQTVTLTYYVADRRHPAATTPDAVYGFGSQQAKPVGETVHFGLSRLPRNITRAAVEVTLKGNGCDEQWFSAVPDDVAARYPDAGMCGHGPYREAAVALDDTAAGAVTTFPHIYSGGIVPTLWRPVPAIGTFALYPETLDVTPFVGRLVDGARHDLAVTVPGANDNWDVVATVLLYTDHHAARTSGALTTHQVAASAHPTTTENPLSDNGTRVDVRASRHDVTAGYVDTSAGRVRTTVRSTLSYRSVDDVTAAGMAQSIRQTVTGRQTSTSTVDGRRVAASQHDFSYPLGVDYSAAAYTDDQNFSLTGTVEMARVVRTAVAGRHGWRTTARGREWLRSTGILTRTDGVTTASDGSSRSTYDGLDDAGRPYHHRIVTDHGRIRSDVTQP</sequence>
<comment type="caution">
    <text evidence="3">The sequence shown here is derived from an EMBL/GenBank/DDBJ whole genome shotgun (WGS) entry which is preliminary data.</text>
</comment>
<dbReference type="Pfam" id="PF12222">
    <property type="entry name" value="PNGaseA"/>
    <property type="match status" value="1"/>
</dbReference>
<protein>
    <recommendedName>
        <fullName evidence="2">Peptide N-acetyl-beta-D-glucosaminyl asparaginase amidase A N-terminal domain-containing protein</fullName>
    </recommendedName>
</protein>
<dbReference type="EMBL" id="BOPO01000108">
    <property type="protein sequence ID" value="GIL29843.1"/>
    <property type="molecule type" value="Genomic_DNA"/>
</dbReference>
<feature type="region of interest" description="Disordered" evidence="1">
    <location>
        <begin position="542"/>
        <end position="565"/>
    </location>
</feature>
<evidence type="ECO:0000313" key="3">
    <source>
        <dbReference type="EMBL" id="GIL29843.1"/>
    </source>
</evidence>
<organism evidence="3 4">
    <name type="scientific">Actinocatenispora comari</name>
    <dbReference type="NCBI Taxonomy" id="2807577"/>
    <lineage>
        <taxon>Bacteria</taxon>
        <taxon>Bacillati</taxon>
        <taxon>Actinomycetota</taxon>
        <taxon>Actinomycetes</taxon>
        <taxon>Micromonosporales</taxon>
        <taxon>Micromonosporaceae</taxon>
        <taxon>Actinocatenispora</taxon>
    </lineage>
</organism>
<gene>
    <name evidence="3" type="ORF">NUM_50970</name>
</gene>
<evidence type="ECO:0000256" key="1">
    <source>
        <dbReference type="SAM" id="MobiDB-lite"/>
    </source>
</evidence>